<protein>
    <submittedName>
        <fullName evidence="1">Uncharacterized protein</fullName>
    </submittedName>
</protein>
<sequence length="49" mass="5614">MNGSVSNTKNVYTIFRLGLHSTKTAIQFTETYTTFLRNKNVCYPNKVLV</sequence>
<reference evidence="1" key="2">
    <citation type="journal article" date="2015" name="Fish Shellfish Immunol.">
        <title>Early steps in the European eel (Anguilla anguilla)-Vibrio vulnificus interaction in the gills: Role of the RtxA13 toxin.</title>
        <authorList>
            <person name="Callol A."/>
            <person name="Pajuelo D."/>
            <person name="Ebbesson L."/>
            <person name="Teles M."/>
            <person name="MacKenzie S."/>
            <person name="Amaro C."/>
        </authorList>
    </citation>
    <scope>NUCLEOTIDE SEQUENCE</scope>
</reference>
<proteinExistence type="predicted"/>
<dbReference type="AlphaFoldDB" id="A0A0E9P5I7"/>
<organism evidence="1">
    <name type="scientific">Anguilla anguilla</name>
    <name type="common">European freshwater eel</name>
    <name type="synonym">Muraena anguilla</name>
    <dbReference type="NCBI Taxonomy" id="7936"/>
    <lineage>
        <taxon>Eukaryota</taxon>
        <taxon>Metazoa</taxon>
        <taxon>Chordata</taxon>
        <taxon>Craniata</taxon>
        <taxon>Vertebrata</taxon>
        <taxon>Euteleostomi</taxon>
        <taxon>Actinopterygii</taxon>
        <taxon>Neopterygii</taxon>
        <taxon>Teleostei</taxon>
        <taxon>Anguilliformes</taxon>
        <taxon>Anguillidae</taxon>
        <taxon>Anguilla</taxon>
    </lineage>
</organism>
<dbReference type="EMBL" id="GBXM01108846">
    <property type="protein sequence ID" value="JAG99730.1"/>
    <property type="molecule type" value="Transcribed_RNA"/>
</dbReference>
<name>A0A0E9P5I7_ANGAN</name>
<accession>A0A0E9P5I7</accession>
<evidence type="ECO:0000313" key="1">
    <source>
        <dbReference type="EMBL" id="JAG99730.1"/>
    </source>
</evidence>
<reference evidence="1" key="1">
    <citation type="submission" date="2014-11" db="EMBL/GenBank/DDBJ databases">
        <authorList>
            <person name="Amaro Gonzalez C."/>
        </authorList>
    </citation>
    <scope>NUCLEOTIDE SEQUENCE</scope>
</reference>